<keyword evidence="2" id="KW-1185">Reference proteome</keyword>
<dbReference type="RefSeq" id="WP_075058711.1">
    <property type="nucleotide sequence ID" value="NZ_CP012357.1"/>
</dbReference>
<name>A0A0K1W2T3_9MOLU</name>
<evidence type="ECO:0000313" key="1">
    <source>
        <dbReference type="EMBL" id="AKX34634.1"/>
    </source>
</evidence>
<dbReference type="PATRIC" id="fig|216942.3.peg.1039"/>
<dbReference type="AlphaFoldDB" id="A0A0K1W2T3"/>
<organism evidence="1 2">
    <name type="scientific">Spiroplasma litorale</name>
    <dbReference type="NCBI Taxonomy" id="216942"/>
    <lineage>
        <taxon>Bacteria</taxon>
        <taxon>Bacillati</taxon>
        <taxon>Mycoplasmatota</taxon>
        <taxon>Mollicutes</taxon>
        <taxon>Entomoplasmatales</taxon>
        <taxon>Spiroplasmataceae</taxon>
        <taxon>Spiroplasma</taxon>
    </lineage>
</organism>
<sequence>MKKYIALIGVFAITSNVTSFFVTETKYTNLSEYNYFQKYKSTSINNVNYKELTTINKDKYQRSITSRYPKSVGKSDKWEDNLDYFKEVSQSDRNNWFGLQNIKVSEFNIQKDLGYENKEDFMKDYSNIELVYNYGYNFTNNGNKGWQKSELGVNMGTPENGNTKISLSNDRMEVVVKEDEFKHTSSSKHKIKMTIKGEWISSYNYQLSFSSISSLDYNKGSNYAHAAYTGFYFTNVFIN</sequence>
<dbReference type="KEGG" id="sll:SLITO_v1c10230"/>
<reference evidence="1 2" key="1">
    <citation type="journal article" date="2015" name="Genome Announc.">
        <title>Complete Genome Sequence of Spiroplasma litorale TN-1T (DSM 21781), a Bacterium Isolated from a Green-Eyed Horsefly (Tabanus nigrovittatus).</title>
        <authorList>
            <person name="Lo W.S."/>
            <person name="Lai Y.C."/>
            <person name="Lien Y.W."/>
            <person name="Wang T.H."/>
            <person name="Kuo C.H."/>
        </authorList>
    </citation>
    <scope>NUCLEOTIDE SEQUENCE [LARGE SCALE GENOMIC DNA]</scope>
    <source>
        <strain evidence="1 2">TN-1</strain>
    </source>
</reference>
<dbReference type="OrthoDB" id="9849578at2"/>
<dbReference type="Proteomes" id="UP000067476">
    <property type="component" value="Chromosome"/>
</dbReference>
<gene>
    <name evidence="1" type="ORF">SLITO_v1c10230</name>
</gene>
<proteinExistence type="predicted"/>
<evidence type="ECO:0000313" key="2">
    <source>
        <dbReference type="Proteomes" id="UP000067476"/>
    </source>
</evidence>
<dbReference type="EMBL" id="CP012357">
    <property type="protein sequence ID" value="AKX34634.1"/>
    <property type="molecule type" value="Genomic_DNA"/>
</dbReference>
<protein>
    <submittedName>
        <fullName evidence="1">Uncharacterized protein</fullName>
    </submittedName>
</protein>
<accession>A0A0K1W2T3</accession>
<dbReference type="STRING" id="216942.SLITO_v1c10230"/>